<organism evidence="1 2">
    <name type="scientific">Paramuricea clavata</name>
    <name type="common">Red gorgonian</name>
    <name type="synonym">Violescent sea-whip</name>
    <dbReference type="NCBI Taxonomy" id="317549"/>
    <lineage>
        <taxon>Eukaryota</taxon>
        <taxon>Metazoa</taxon>
        <taxon>Cnidaria</taxon>
        <taxon>Anthozoa</taxon>
        <taxon>Octocorallia</taxon>
        <taxon>Malacalcyonacea</taxon>
        <taxon>Plexauridae</taxon>
        <taxon>Paramuricea</taxon>
    </lineage>
</organism>
<gene>
    <name evidence="1" type="ORF">PACLA_8A054924</name>
</gene>
<comment type="caution">
    <text evidence="1">The sequence shown here is derived from an EMBL/GenBank/DDBJ whole genome shotgun (WGS) entry which is preliminary data.</text>
</comment>
<protein>
    <submittedName>
        <fullName evidence="1">Uncharacterized protein</fullName>
    </submittedName>
</protein>
<proteinExistence type="predicted"/>
<evidence type="ECO:0000313" key="2">
    <source>
        <dbReference type="Proteomes" id="UP001152795"/>
    </source>
</evidence>
<name>A0A6S7GF23_PARCT</name>
<reference evidence="1" key="1">
    <citation type="submission" date="2020-04" db="EMBL/GenBank/DDBJ databases">
        <authorList>
            <person name="Alioto T."/>
            <person name="Alioto T."/>
            <person name="Gomez Garrido J."/>
        </authorList>
    </citation>
    <scope>NUCLEOTIDE SEQUENCE</scope>
    <source>
        <strain evidence="1">A484AB</strain>
    </source>
</reference>
<dbReference type="EMBL" id="CACRXK020001264">
    <property type="protein sequence ID" value="CAB3988012.1"/>
    <property type="molecule type" value="Genomic_DNA"/>
</dbReference>
<keyword evidence="2" id="KW-1185">Reference proteome</keyword>
<dbReference type="Proteomes" id="UP001152795">
    <property type="component" value="Unassembled WGS sequence"/>
</dbReference>
<accession>A0A6S7GF23</accession>
<sequence length="179" mass="19935">MSILFGHDYFNETKPTLKRLEKKINQTDKNQTTTAAEVVVNKNEITKLHSIGDQYAWHRFPNSIAYPRNSYKTDEISKSDVDNTKFIGFAMTDGSNTAPTMGAPLSFSTNSAGNVVLHMKNGNGLIRATFMYFITQDYLGSGGITIQVMSLKFRDVDASGTVTDRTGNMELLCYLVILQ</sequence>
<dbReference type="AlphaFoldDB" id="A0A6S7GF23"/>
<evidence type="ECO:0000313" key="1">
    <source>
        <dbReference type="EMBL" id="CAB3988012.1"/>
    </source>
</evidence>